<evidence type="ECO:0000313" key="2">
    <source>
        <dbReference type="EMBL" id="MCW8107379.1"/>
    </source>
</evidence>
<evidence type="ECO:0000313" key="3">
    <source>
        <dbReference type="Proteomes" id="UP001142810"/>
    </source>
</evidence>
<evidence type="ECO:0000256" key="1">
    <source>
        <dbReference type="SAM" id="Phobius"/>
    </source>
</evidence>
<feature type="transmembrane region" description="Helical" evidence="1">
    <location>
        <begin position="44"/>
        <end position="61"/>
    </location>
</feature>
<keyword evidence="3" id="KW-1185">Reference proteome</keyword>
<dbReference type="Proteomes" id="UP001142810">
    <property type="component" value="Unassembled WGS sequence"/>
</dbReference>
<organism evidence="2 3">
    <name type="scientific">Alteromonas aquimaris</name>
    <dbReference type="NCBI Taxonomy" id="2998417"/>
    <lineage>
        <taxon>Bacteria</taxon>
        <taxon>Pseudomonadati</taxon>
        <taxon>Pseudomonadota</taxon>
        <taxon>Gammaproteobacteria</taxon>
        <taxon>Alteromonadales</taxon>
        <taxon>Alteromonadaceae</taxon>
        <taxon>Alteromonas/Salinimonas group</taxon>
        <taxon>Alteromonas</taxon>
    </lineage>
</organism>
<sequence length="150" mass="17483">MSTALKYRVDLTPTTLRKYQWIIPALTVWCILPALSANTYSWVSLGYFSLLACVASVIFYWHNQRKAPCFTESFLLGDDGSWQQTMLANHPIESNQEYLNNQCKVTPWAVFLCFTTPTESRWVIRGECDELSYRRLCRIVLQRTNTNRDN</sequence>
<reference evidence="2" key="1">
    <citation type="submission" date="2022-11" db="EMBL/GenBank/DDBJ databases">
        <title>Alteromonas sp. nov., isolated from sea water of the Qingdao.</title>
        <authorList>
            <person name="Wang Q."/>
        </authorList>
    </citation>
    <scope>NUCLEOTIDE SEQUENCE</scope>
    <source>
        <strain evidence="2">ASW11-7</strain>
    </source>
</reference>
<keyword evidence="1" id="KW-0812">Transmembrane</keyword>
<proteinExistence type="predicted"/>
<evidence type="ECO:0008006" key="4">
    <source>
        <dbReference type="Google" id="ProtNLM"/>
    </source>
</evidence>
<protein>
    <recommendedName>
        <fullName evidence="4">Toxin CptA</fullName>
    </recommendedName>
</protein>
<comment type="caution">
    <text evidence="2">The sequence shown here is derived from an EMBL/GenBank/DDBJ whole genome shotgun (WGS) entry which is preliminary data.</text>
</comment>
<dbReference type="RefSeq" id="WP_265616073.1">
    <property type="nucleotide sequence ID" value="NZ_JAPFRD010000002.1"/>
</dbReference>
<gene>
    <name evidence="2" type="ORF">OPS25_02540</name>
</gene>
<dbReference type="InterPro" id="IPR009883">
    <property type="entry name" value="YgfX"/>
</dbReference>
<feature type="transmembrane region" description="Helical" evidence="1">
    <location>
        <begin position="21"/>
        <end position="38"/>
    </location>
</feature>
<keyword evidence="1" id="KW-0472">Membrane</keyword>
<name>A0ABT3P3M7_9ALTE</name>
<accession>A0ABT3P3M7</accession>
<keyword evidence="1" id="KW-1133">Transmembrane helix</keyword>
<dbReference type="EMBL" id="JAPFRD010000002">
    <property type="protein sequence ID" value="MCW8107379.1"/>
    <property type="molecule type" value="Genomic_DNA"/>
</dbReference>
<dbReference type="Pfam" id="PF07254">
    <property type="entry name" value="Cpta_toxin"/>
    <property type="match status" value="1"/>
</dbReference>